<dbReference type="Gene3D" id="3.90.1140.10">
    <property type="entry name" value="Cyclic phosphodiesterase"/>
    <property type="match status" value="1"/>
</dbReference>
<dbReference type="SUPFAM" id="SSF55144">
    <property type="entry name" value="LigT-like"/>
    <property type="match status" value="1"/>
</dbReference>
<feature type="domain" description="A-kinase anchor protein 7-like phosphoesterase" evidence="1">
    <location>
        <begin position="33"/>
        <end position="255"/>
    </location>
</feature>
<evidence type="ECO:0000313" key="2">
    <source>
        <dbReference type="EMBL" id="CAK9064342.1"/>
    </source>
</evidence>
<gene>
    <name evidence="2" type="ORF">SCF082_LOCUS33144</name>
</gene>
<dbReference type="InterPro" id="IPR052641">
    <property type="entry name" value="AKAP7_isoform_gamma"/>
</dbReference>
<dbReference type="PANTHER" id="PTHR15934">
    <property type="entry name" value="RNA 2',3'-CYCLIC PHOSPHODIESTERASE"/>
    <property type="match status" value="1"/>
</dbReference>
<dbReference type="InterPro" id="IPR019510">
    <property type="entry name" value="AKAP7-like_phosphoesterase"/>
</dbReference>
<keyword evidence="3" id="KW-1185">Reference proteome</keyword>
<reference evidence="2 3" key="1">
    <citation type="submission" date="2024-02" db="EMBL/GenBank/DDBJ databases">
        <authorList>
            <person name="Chen Y."/>
            <person name="Shah S."/>
            <person name="Dougan E. K."/>
            <person name="Thang M."/>
            <person name="Chan C."/>
        </authorList>
    </citation>
    <scope>NUCLEOTIDE SEQUENCE [LARGE SCALE GENOMIC DNA]</scope>
</reference>
<dbReference type="Proteomes" id="UP001642464">
    <property type="component" value="Unassembled WGS sequence"/>
</dbReference>
<dbReference type="InterPro" id="IPR009097">
    <property type="entry name" value="Cyclic_Pdiesterase"/>
</dbReference>
<organism evidence="2 3">
    <name type="scientific">Durusdinium trenchii</name>
    <dbReference type="NCBI Taxonomy" id="1381693"/>
    <lineage>
        <taxon>Eukaryota</taxon>
        <taxon>Sar</taxon>
        <taxon>Alveolata</taxon>
        <taxon>Dinophyceae</taxon>
        <taxon>Suessiales</taxon>
        <taxon>Symbiodiniaceae</taxon>
        <taxon>Durusdinium</taxon>
    </lineage>
</organism>
<protein>
    <submittedName>
        <fullName evidence="2">A-kinase anchor protein 7-like isoform X2</fullName>
    </submittedName>
</protein>
<evidence type="ECO:0000313" key="3">
    <source>
        <dbReference type="Proteomes" id="UP001642464"/>
    </source>
</evidence>
<name>A0ABP0NMH4_9DINO</name>
<dbReference type="Pfam" id="PF10469">
    <property type="entry name" value="AKAP7_NLS"/>
    <property type="match status" value="1"/>
</dbReference>
<evidence type="ECO:0000259" key="1">
    <source>
        <dbReference type="Pfam" id="PF10469"/>
    </source>
</evidence>
<comment type="caution">
    <text evidence="2">The sequence shown here is derived from an EMBL/GenBank/DDBJ whole genome shotgun (WGS) entry which is preliminary data.</text>
</comment>
<accession>A0ABP0NMH4</accession>
<sequence>MWRRRHEIKVAMVFAISCSSRLFSGTAGNRPRPTHFVALRLPDEHLWQQVQRLQQEIWPRAARICAEQGDQSISLEDWDLAFQMALYPASRFHFSLFVIDLKKEEQLQLAKECLSRWFGEDVPQTLQGRNQLEIELAELACFDKKEDVLFLQPDDQSATEMSDLNRTLQARLSTCMLAEKQRPTLQPHATIMKKSQVGRKLGQKLDANRVKSIMKTLRFPREAWSEYNKSLGKYAAREVQLLDMRKPKDGYFEVEWEGSFR</sequence>
<proteinExistence type="predicted"/>
<dbReference type="EMBL" id="CAXAMM010029225">
    <property type="protein sequence ID" value="CAK9064342.1"/>
    <property type="molecule type" value="Genomic_DNA"/>
</dbReference>
<dbReference type="PANTHER" id="PTHR15934:SF2">
    <property type="entry name" value="A-KINASE ANCHOR PROTEIN 7-LIKE PHOSPHOESTERASE DOMAIN-CONTAINING PROTEIN"/>
    <property type="match status" value="1"/>
</dbReference>